<accession>A0A0A8Y687</accession>
<reference evidence="2" key="1">
    <citation type="submission" date="2014-09" db="EMBL/GenBank/DDBJ databases">
        <authorList>
            <person name="Magalhaes I.L.F."/>
            <person name="Oliveira U."/>
            <person name="Santos F.R."/>
            <person name="Vidigal T.H.D.A."/>
            <person name="Brescovit A.D."/>
            <person name="Santos A.J."/>
        </authorList>
    </citation>
    <scope>NUCLEOTIDE SEQUENCE</scope>
    <source>
        <tissue evidence="2">Shoot tissue taken approximately 20 cm above the soil surface</tissue>
    </source>
</reference>
<name>A0A0A8Y687_ARUDO</name>
<dbReference type="AlphaFoldDB" id="A0A0A8Y687"/>
<evidence type="ECO:0000313" key="2">
    <source>
        <dbReference type="EMBL" id="JAD21564.1"/>
    </source>
</evidence>
<organism evidence="2">
    <name type="scientific">Arundo donax</name>
    <name type="common">Giant reed</name>
    <name type="synonym">Donax arundinaceus</name>
    <dbReference type="NCBI Taxonomy" id="35708"/>
    <lineage>
        <taxon>Eukaryota</taxon>
        <taxon>Viridiplantae</taxon>
        <taxon>Streptophyta</taxon>
        <taxon>Embryophyta</taxon>
        <taxon>Tracheophyta</taxon>
        <taxon>Spermatophyta</taxon>
        <taxon>Magnoliopsida</taxon>
        <taxon>Liliopsida</taxon>
        <taxon>Poales</taxon>
        <taxon>Poaceae</taxon>
        <taxon>PACMAD clade</taxon>
        <taxon>Arundinoideae</taxon>
        <taxon>Arundineae</taxon>
        <taxon>Arundo</taxon>
    </lineage>
</organism>
<sequence>MNSSGGSLLAAGDEVVNTGADGTPTRRGVQGAGCAATNSNAGAFFPAAAAPRQRVRATM</sequence>
<dbReference type="EMBL" id="GBRH01276331">
    <property type="protein sequence ID" value="JAD21564.1"/>
    <property type="molecule type" value="Transcribed_RNA"/>
</dbReference>
<protein>
    <submittedName>
        <fullName evidence="2">Uncharacterized protein</fullName>
    </submittedName>
</protein>
<proteinExistence type="predicted"/>
<reference evidence="2" key="2">
    <citation type="journal article" date="2015" name="Data Brief">
        <title>Shoot transcriptome of the giant reed, Arundo donax.</title>
        <authorList>
            <person name="Barrero R.A."/>
            <person name="Guerrero F.D."/>
            <person name="Moolhuijzen P."/>
            <person name="Goolsby J.A."/>
            <person name="Tidwell J."/>
            <person name="Bellgard S.E."/>
            <person name="Bellgard M.I."/>
        </authorList>
    </citation>
    <scope>NUCLEOTIDE SEQUENCE</scope>
    <source>
        <tissue evidence="2">Shoot tissue taken approximately 20 cm above the soil surface</tissue>
    </source>
</reference>
<feature type="region of interest" description="Disordered" evidence="1">
    <location>
        <begin position="1"/>
        <end position="33"/>
    </location>
</feature>
<evidence type="ECO:0000256" key="1">
    <source>
        <dbReference type="SAM" id="MobiDB-lite"/>
    </source>
</evidence>